<dbReference type="InterPro" id="IPR056154">
    <property type="entry name" value="Beta-prop_IFT140_1st"/>
</dbReference>
<dbReference type="Pfam" id="PF23383">
    <property type="entry name" value="Beta-prop_IFT140_1st"/>
    <property type="match status" value="2"/>
</dbReference>
<organism evidence="12 13">
    <name type="scientific">Physocladia obscura</name>
    <dbReference type="NCBI Taxonomy" id="109957"/>
    <lineage>
        <taxon>Eukaryota</taxon>
        <taxon>Fungi</taxon>
        <taxon>Fungi incertae sedis</taxon>
        <taxon>Chytridiomycota</taxon>
        <taxon>Chytridiomycota incertae sedis</taxon>
        <taxon>Chytridiomycetes</taxon>
        <taxon>Chytridiales</taxon>
        <taxon>Chytriomycetaceae</taxon>
        <taxon>Physocladia</taxon>
    </lineage>
</organism>
<feature type="repeat" description="WD" evidence="7">
    <location>
        <begin position="90"/>
        <end position="124"/>
    </location>
</feature>
<keyword evidence="5" id="KW-0969">Cilium</keyword>
<reference evidence="12" key="1">
    <citation type="submission" date="2020-05" db="EMBL/GenBank/DDBJ databases">
        <title>Phylogenomic resolution of chytrid fungi.</title>
        <authorList>
            <person name="Stajich J.E."/>
            <person name="Amses K."/>
            <person name="Simmons R."/>
            <person name="Seto K."/>
            <person name="Myers J."/>
            <person name="Bonds A."/>
            <person name="Quandt C.A."/>
            <person name="Barry K."/>
            <person name="Liu P."/>
            <person name="Grigoriev I."/>
            <person name="Longcore J.E."/>
            <person name="James T.Y."/>
        </authorList>
    </citation>
    <scope>NUCLEOTIDE SEQUENCE</scope>
    <source>
        <strain evidence="12">JEL0513</strain>
    </source>
</reference>
<keyword evidence="2 7" id="KW-0853">WD repeat</keyword>
<evidence type="ECO:0000256" key="6">
    <source>
        <dbReference type="ARBA" id="ARBA00023273"/>
    </source>
</evidence>
<evidence type="ECO:0000256" key="5">
    <source>
        <dbReference type="ARBA" id="ARBA00023069"/>
    </source>
</evidence>
<dbReference type="EMBL" id="JADGJH010000054">
    <property type="protein sequence ID" value="KAJ3140384.1"/>
    <property type="molecule type" value="Genomic_DNA"/>
</dbReference>
<evidence type="ECO:0000256" key="2">
    <source>
        <dbReference type="ARBA" id="ARBA00022574"/>
    </source>
</evidence>
<keyword evidence="6" id="KW-0966">Cell projection</keyword>
<dbReference type="InterPro" id="IPR011990">
    <property type="entry name" value="TPR-like_helical_dom_sf"/>
</dbReference>
<evidence type="ECO:0000313" key="13">
    <source>
        <dbReference type="Proteomes" id="UP001211907"/>
    </source>
</evidence>
<keyword evidence="13" id="KW-1185">Reference proteome</keyword>
<sequence length="1323" mass="147098">MFRERSVEGEYQVVAAHAIYGIIAAANINDGSISILSEDHASTILNTAAQNREASVAQLLWHPSKRILAVGWSNGLVGVWSDSEEILREGNSHRISISCLEWNSTGSRLISCDEEGEAIVWKVDLRGKISLICQYRLKGSISRCIFRKSLAPRNAVVDVNSTNKASAESSAFYLVCNTLGKIFYADDMGRCSEAGVTNTKILSTKLVDASNEIALITDDLVFAHYSISQDGKMILENEMKISTPGFNDPQKLKIAWIDDGGIIAITSGTSKIRILDIANEESMMLSCGRDDASINSINWCPAKNIFCAVSTSGSIFFWKHQVPSVQISKKTEADSLAYRWTMLDGLEISEIPQSIIFGGSGTSVIVPTKNAIKIFEEEKACCATYQGYSILQISPSVLRIFKGGAILEIDIQDKIERVAISCSIFVVSTGSSLQVFDFPEDLSSARLQSSINSESSLICVDSSIVFAANQQKIDIFNATGALKGSVSVGNRDGIIKFLAVSNNIMAIGTSKDILKLYDLSRREPRFITSKSSQDSVPALKLIQSIALNKNGTLVAYTGIAESDDCFFSFDMKTYNTNPLNICWGSMDQRILVFTFFVSYHHGMLYHDRYLKFEDTGALIGVSMPFHYFLSSPNSANTSIVIKAAPDFLGVENADSATISSIIEFCYQIDIDNVDAAFRALNKIDNDRVWTNLAKICVKTRRVDVASTCLSNIRHAKAVSAYRRRSENEISLDLKSAILAIFLDMPEEVQEIYEKAERFDLLNLFYQESGRWEQALEVAASRDRINLKTTYVKFGRYLMDIGDRSGAIAAFEKASALTSQVPQQIFVSETELKSYAIDTKDKSLKKWWAQYEETRGNLNDALKFYDESGDLLSIVRLHCSNGRIGKAIEIANKSENPAAAYHIARYYERENKISEAIEFYGQAKCHTQAIRLAKENNLINPLINLALQGNKESMLDVANYLEKTGSNIDKAITLYHRAGQTSKAIDLCFVTKEFHVLDELAQSLGPNTDSNLLHKCARFFMDNDKFEEAVALLTTAKQYRDALSLCVAKNITLTEELVDKLAGGSTENQDDVNPEFLIRIAELCLQQKSYHLACKKFSQAGDNVNAIKSLMRSGDVERIIFFAGVSGPKQKEIYVIAANYLQTLDWRSNATIMKAIIQFYTKARAFDSLASFYDSCSQVEIDEYQNYEKALGALKESAKMFSKAKETEKSNEMARSLMARIAYLEAFVAVRASNDPAEIVGICGQLLKENGIDRAVRIGDIYALMIETHYSHGNMAKASELLQEMQMRISMNLDYYLDASILRSLRNLEINAGGHGEDEIEEDY</sequence>
<evidence type="ECO:0000256" key="3">
    <source>
        <dbReference type="ARBA" id="ARBA00022737"/>
    </source>
</evidence>
<dbReference type="GO" id="GO:0030991">
    <property type="term" value="C:intraciliary transport particle A"/>
    <property type="evidence" value="ECO:0007669"/>
    <property type="project" value="TreeGrafter"/>
</dbReference>
<keyword evidence="3" id="KW-0677">Repeat</keyword>
<evidence type="ECO:0000259" key="9">
    <source>
        <dbReference type="Pfam" id="PF23385"/>
    </source>
</evidence>
<dbReference type="InterPro" id="IPR001680">
    <property type="entry name" value="WD40_rpt"/>
</dbReference>
<evidence type="ECO:0000259" key="11">
    <source>
        <dbReference type="Pfam" id="PF24762"/>
    </source>
</evidence>
<dbReference type="Gene3D" id="1.25.40.470">
    <property type="match status" value="2"/>
</dbReference>
<dbReference type="InterPro" id="IPR015943">
    <property type="entry name" value="WD40/YVTN_repeat-like_dom_sf"/>
</dbReference>
<dbReference type="InterPro" id="IPR056168">
    <property type="entry name" value="TPR_IF140/IFT172/WDR19"/>
</dbReference>
<protein>
    <submittedName>
        <fullName evidence="12">Uncharacterized protein</fullName>
    </submittedName>
</protein>
<dbReference type="InterPro" id="IPR036322">
    <property type="entry name" value="WD40_repeat_dom_sf"/>
</dbReference>
<feature type="domain" description="IFT140 first beta-propeller" evidence="8">
    <location>
        <begin position="162"/>
        <end position="377"/>
    </location>
</feature>
<dbReference type="Pfam" id="PF24760">
    <property type="entry name" value="TPR_IF140_C"/>
    <property type="match status" value="1"/>
</dbReference>
<feature type="domain" description="IF140/IFT172/WDR19 TPR" evidence="11">
    <location>
        <begin position="672"/>
        <end position="1158"/>
    </location>
</feature>
<accession>A0AAD5XKV9</accession>
<gene>
    <name evidence="12" type="ORF">HK100_010068</name>
</gene>
<evidence type="ECO:0000256" key="4">
    <source>
        <dbReference type="ARBA" id="ARBA00022803"/>
    </source>
</evidence>
<dbReference type="Proteomes" id="UP001211907">
    <property type="component" value="Unassembled WGS sequence"/>
</dbReference>
<evidence type="ECO:0000259" key="10">
    <source>
        <dbReference type="Pfam" id="PF24760"/>
    </source>
</evidence>
<feature type="domain" description="IFT140 second beta-propeller" evidence="9">
    <location>
        <begin position="387"/>
        <end position="557"/>
    </location>
</feature>
<keyword evidence="4" id="KW-0802">TPR repeat</keyword>
<evidence type="ECO:0000256" key="7">
    <source>
        <dbReference type="PROSITE-ProRule" id="PRU00221"/>
    </source>
</evidence>
<dbReference type="PANTHER" id="PTHR15722">
    <property type="entry name" value="IFT140/172-RELATED"/>
    <property type="match status" value="1"/>
</dbReference>
<dbReference type="Pfam" id="PF23385">
    <property type="entry name" value="Beta-prop_IFT140_2nd"/>
    <property type="match status" value="1"/>
</dbReference>
<dbReference type="Gene3D" id="2.130.10.10">
    <property type="entry name" value="YVTN repeat-like/Quinoprotein amine dehydrogenase"/>
    <property type="match status" value="2"/>
</dbReference>
<feature type="domain" description="IF140 C-terminal TPR" evidence="10">
    <location>
        <begin position="1166"/>
        <end position="1285"/>
    </location>
</feature>
<dbReference type="InterPro" id="IPR056155">
    <property type="entry name" value="Beta-prop_IFT140_2nd"/>
</dbReference>
<feature type="domain" description="IFT140 first beta-propeller" evidence="8">
    <location>
        <begin position="18"/>
        <end position="155"/>
    </location>
</feature>
<dbReference type="Pfam" id="PF24762">
    <property type="entry name" value="TPR_IF140-IFT172"/>
    <property type="match status" value="1"/>
</dbReference>
<dbReference type="GO" id="GO:0005930">
    <property type="term" value="C:axoneme"/>
    <property type="evidence" value="ECO:0007669"/>
    <property type="project" value="TreeGrafter"/>
</dbReference>
<dbReference type="InterPro" id="IPR056156">
    <property type="entry name" value="TPR_IF140_C"/>
</dbReference>
<evidence type="ECO:0000256" key="1">
    <source>
        <dbReference type="ARBA" id="ARBA00004138"/>
    </source>
</evidence>
<dbReference type="PROSITE" id="PS50082">
    <property type="entry name" value="WD_REPEATS_2"/>
    <property type="match status" value="1"/>
</dbReference>
<dbReference type="GO" id="GO:0035721">
    <property type="term" value="P:intraciliary retrograde transport"/>
    <property type="evidence" value="ECO:0007669"/>
    <property type="project" value="TreeGrafter"/>
</dbReference>
<name>A0AAD5XKV9_9FUNG</name>
<proteinExistence type="predicted"/>
<comment type="caution">
    <text evidence="12">The sequence shown here is derived from an EMBL/GenBank/DDBJ whole genome shotgun (WGS) entry which is preliminary data.</text>
</comment>
<evidence type="ECO:0000313" key="12">
    <source>
        <dbReference type="EMBL" id="KAJ3140384.1"/>
    </source>
</evidence>
<dbReference type="GO" id="GO:0036064">
    <property type="term" value="C:ciliary basal body"/>
    <property type="evidence" value="ECO:0007669"/>
    <property type="project" value="TreeGrafter"/>
</dbReference>
<dbReference type="SUPFAM" id="SSF50978">
    <property type="entry name" value="WD40 repeat-like"/>
    <property type="match status" value="1"/>
</dbReference>
<evidence type="ECO:0000259" key="8">
    <source>
        <dbReference type="Pfam" id="PF23383"/>
    </source>
</evidence>
<dbReference type="SUPFAM" id="SSF48452">
    <property type="entry name" value="TPR-like"/>
    <property type="match status" value="1"/>
</dbReference>
<dbReference type="PANTHER" id="PTHR15722:SF7">
    <property type="entry name" value="INTRAFLAGELLAR TRANSPORT PROTEIN 140 HOMOLOG"/>
    <property type="match status" value="1"/>
</dbReference>
<comment type="subcellular location">
    <subcellularLocation>
        <location evidence="1">Cell projection</location>
        <location evidence="1">Cilium</location>
    </subcellularLocation>
</comment>
<dbReference type="SMART" id="SM00320">
    <property type="entry name" value="WD40"/>
    <property type="match status" value="4"/>
</dbReference>